<evidence type="ECO:0000256" key="7">
    <source>
        <dbReference type="ARBA" id="ARBA00022840"/>
    </source>
</evidence>
<dbReference type="PANTHER" id="PTHR11070:SF23">
    <property type="entry name" value="RECBCD ENZYME SUBUNIT RECB"/>
    <property type="match status" value="1"/>
</dbReference>
<dbReference type="Gene3D" id="1.10.486.10">
    <property type="entry name" value="PCRA, domain 4"/>
    <property type="match status" value="1"/>
</dbReference>
<keyword evidence="3" id="KW-0227">DNA damage</keyword>
<evidence type="ECO:0000313" key="18">
    <source>
        <dbReference type="Proteomes" id="UP000233654"/>
    </source>
</evidence>
<keyword evidence="8" id="KW-0238">DNA-binding</keyword>
<keyword evidence="9" id="KW-0234">DNA repair</keyword>
<dbReference type="SUPFAM" id="SSF52540">
    <property type="entry name" value="P-loop containing nucleoside triphosphate hydrolases"/>
    <property type="match status" value="1"/>
</dbReference>
<keyword evidence="6" id="KW-0269">Exonuclease</keyword>
<dbReference type="Proteomes" id="UP000233654">
    <property type="component" value="Unassembled WGS sequence"/>
</dbReference>
<comment type="catalytic activity">
    <reaction evidence="11">
        <text>Couples ATP hydrolysis with the unwinding of duplex DNA by translocating in the 3'-5' direction.</text>
        <dbReference type="EC" id="5.6.2.4"/>
    </reaction>
</comment>
<proteinExistence type="predicted"/>
<dbReference type="GO" id="GO:0005524">
    <property type="term" value="F:ATP binding"/>
    <property type="evidence" value="ECO:0007669"/>
    <property type="project" value="UniProtKB-UniRule"/>
</dbReference>
<keyword evidence="2 14" id="KW-0547">Nucleotide-binding</keyword>
<feature type="domain" description="UvrD-like helicase ATP-binding" evidence="15">
    <location>
        <begin position="10"/>
        <end position="451"/>
    </location>
</feature>
<organism evidence="17 18">
    <name type="scientific">Candidatus Anoxymicrobium japonicum</name>
    <dbReference type="NCBI Taxonomy" id="2013648"/>
    <lineage>
        <taxon>Bacteria</taxon>
        <taxon>Bacillati</taxon>
        <taxon>Actinomycetota</taxon>
        <taxon>Candidatus Geothermincolia</taxon>
        <taxon>Candidatus Geothermincolales</taxon>
        <taxon>Candidatus Anoxymicrobiaceae</taxon>
        <taxon>Candidatus Anoxymicrobium</taxon>
    </lineage>
</organism>
<dbReference type="InterPro" id="IPR011335">
    <property type="entry name" value="Restrct_endonuc-II-like"/>
</dbReference>
<evidence type="ECO:0000256" key="1">
    <source>
        <dbReference type="ARBA" id="ARBA00022722"/>
    </source>
</evidence>
<keyword evidence="1" id="KW-0540">Nuclease</keyword>
<dbReference type="GO" id="GO:0003677">
    <property type="term" value="F:DNA binding"/>
    <property type="evidence" value="ECO:0007669"/>
    <property type="project" value="UniProtKB-KW"/>
</dbReference>
<dbReference type="GO" id="GO:0043138">
    <property type="term" value="F:3'-5' DNA helicase activity"/>
    <property type="evidence" value="ECO:0007669"/>
    <property type="project" value="UniProtKB-EC"/>
</dbReference>
<evidence type="ECO:0000256" key="14">
    <source>
        <dbReference type="PROSITE-ProRule" id="PRU00560"/>
    </source>
</evidence>
<feature type="binding site" evidence="14">
    <location>
        <begin position="31"/>
        <end position="38"/>
    </location>
    <ligand>
        <name>ATP</name>
        <dbReference type="ChEBI" id="CHEBI:30616"/>
    </ligand>
</feature>
<dbReference type="Pfam" id="PF00580">
    <property type="entry name" value="UvrD-helicase"/>
    <property type="match status" value="1"/>
</dbReference>
<reference evidence="17 18" key="1">
    <citation type="journal article" date="2017" name="ISME J.">
        <title>Potential for microbial H2 and metal transformations associated with novel bacteria and archaea in deep terrestrial subsurface sediments.</title>
        <authorList>
            <person name="Hernsdorf A.W."/>
            <person name="Amano Y."/>
            <person name="Miyakawa K."/>
            <person name="Ise K."/>
            <person name="Suzuki Y."/>
            <person name="Anantharaman K."/>
            <person name="Probst A."/>
            <person name="Burstein D."/>
            <person name="Thomas B.C."/>
            <person name="Banfield J.F."/>
        </authorList>
    </citation>
    <scope>NUCLEOTIDE SEQUENCE [LARGE SCALE GENOMIC DNA]</scope>
    <source>
        <strain evidence="17">HGW-Actinobacteria-3</strain>
    </source>
</reference>
<keyword evidence="10" id="KW-0413">Isomerase</keyword>
<dbReference type="GO" id="GO:0009338">
    <property type="term" value="C:exodeoxyribonuclease V complex"/>
    <property type="evidence" value="ECO:0007669"/>
    <property type="project" value="TreeGrafter"/>
</dbReference>
<dbReference type="PROSITE" id="PS51198">
    <property type="entry name" value="UVRD_HELICASE_ATP_BIND"/>
    <property type="match status" value="1"/>
</dbReference>
<dbReference type="InterPro" id="IPR000212">
    <property type="entry name" value="DNA_helicase_UvrD/REP"/>
</dbReference>
<dbReference type="PROSITE" id="PS51217">
    <property type="entry name" value="UVRD_HELICASE_CTER"/>
    <property type="match status" value="1"/>
</dbReference>
<sequence length="1120" mass="122468">MSDATFTAAPGDQAQRDAIVRELGINILVEAAAGTGKTASMVNRMVELLRRGNCQSIATLAAVTFTRKAAAELRARFQAALESVTAQAEGQDRERLALALANIDQCFIGTIHSFCAKLLRERPVEAGVDLAFKEIEPDEDNRLRLQAWAEYTARLIANDPGGILPKLRRSGMTISELGNSFMRFADFPDVDRWPTPDPARDLPPIEPVAQELFAYAKHMRESGPYPPDPPPPSGGRRLFEEYQRLAWLVRRGNPDDVPWLIDILEQFDRDAPSMSAEMKKRGWADFAKKEQARWKLFRKEVAAPFMRAVREIRYRVAITALADAREIYDSMRLDRGALNFQDLLMKSADLLRDKPHIREYFARRFTHLLVDEFQDTDPIQAQIMLYLTATDPGEREWKRCIPRAGSLFVVGDPKQSIYRFRRADIVTYNDVKNIIKDNGRVLEFSANFRATGELIDWTNMAFEGCFPRLATDESPAYVRLRKGRAPSQASDLSGIRILPVPSDLCKGNSGAAGLEYEADLIARAIASAVSRGATITHPGEDAATPVTPGDFMIIAFNKSALSVYARKLQQYGIPHQVSGGTTLSEVWELRLLHTCLDAVTQPDNPVALLGALRSELFGISDAALYAFKAAGGRFDYNSGVPEGCYPPDKGGEGDFTSLAPERAEAIRDAFDRLKQYSRWLQKMPPVAAIERIVAHLGLMALAASREGGDVQAGSVARACELLRAAQDTLPTTADLIGFLGDMVAGAGGSDNLDGISALPETAPAVRILNLHKAKGLQAPVVFLASHKTSMSGTIDTYVDRLEDSEVLGYMGIYKKTTYSPTLRAAPEGWDDLKEIEGRFSDAEKTRLRYVAATRAESMLVVTRQDNGKGNSIWNELGPFVDSEPALADPGKIGGLRHAASAVSPAAVEQATLAVESRMAAARETTYSVRAAKELALSGEYHGAASLEVQAGATARVPEGEHGVKWGEAVHQVLDLVMRNNDAYLENYAKTALLKAGIDPTRQGDLVDTVKVVMTSDIWKRALNADKRLSEATFHLPDGRNLVRGSIDLAFLEDGGWVIVDYKTDAAGPDGDLSVAASKYAPQIRLYARAFETCTGQKVKEAVLYFLGGQAPSTALAVDGA</sequence>
<dbReference type="GO" id="GO:0005829">
    <property type="term" value="C:cytosol"/>
    <property type="evidence" value="ECO:0007669"/>
    <property type="project" value="TreeGrafter"/>
</dbReference>
<dbReference type="Gene3D" id="3.40.50.300">
    <property type="entry name" value="P-loop containing nucleotide triphosphate hydrolases"/>
    <property type="match status" value="4"/>
</dbReference>
<evidence type="ECO:0000256" key="6">
    <source>
        <dbReference type="ARBA" id="ARBA00022839"/>
    </source>
</evidence>
<dbReference type="SUPFAM" id="SSF52980">
    <property type="entry name" value="Restriction endonuclease-like"/>
    <property type="match status" value="1"/>
</dbReference>
<keyword evidence="5 14" id="KW-0347">Helicase</keyword>
<evidence type="ECO:0000256" key="11">
    <source>
        <dbReference type="ARBA" id="ARBA00034617"/>
    </source>
</evidence>
<keyword evidence="4 14" id="KW-0378">Hydrolase</keyword>
<evidence type="ECO:0000256" key="13">
    <source>
        <dbReference type="ARBA" id="ARBA00048988"/>
    </source>
</evidence>
<evidence type="ECO:0000256" key="10">
    <source>
        <dbReference type="ARBA" id="ARBA00023235"/>
    </source>
</evidence>
<dbReference type="InterPro" id="IPR014016">
    <property type="entry name" value="UvrD-like_ATP-bd"/>
</dbReference>
<dbReference type="InterPro" id="IPR038726">
    <property type="entry name" value="PDDEXK_AddAB-type"/>
</dbReference>
<dbReference type="GO" id="GO:0004527">
    <property type="term" value="F:exonuclease activity"/>
    <property type="evidence" value="ECO:0007669"/>
    <property type="project" value="UniProtKB-KW"/>
</dbReference>
<comment type="caution">
    <text evidence="17">The sequence shown here is derived from an EMBL/GenBank/DDBJ whole genome shotgun (WGS) entry which is preliminary data.</text>
</comment>
<dbReference type="Gene3D" id="3.90.320.10">
    <property type="match status" value="1"/>
</dbReference>
<evidence type="ECO:0000259" key="16">
    <source>
        <dbReference type="PROSITE" id="PS51217"/>
    </source>
</evidence>
<keyword evidence="7 14" id="KW-0067">ATP-binding</keyword>
<dbReference type="Pfam" id="PF12705">
    <property type="entry name" value="PDDEXK_1"/>
    <property type="match status" value="1"/>
</dbReference>
<gene>
    <name evidence="17" type="ORF">CVT63_06610</name>
</gene>
<dbReference type="InterPro" id="IPR027417">
    <property type="entry name" value="P-loop_NTPase"/>
</dbReference>
<dbReference type="GO" id="GO:0000725">
    <property type="term" value="P:recombinational repair"/>
    <property type="evidence" value="ECO:0007669"/>
    <property type="project" value="TreeGrafter"/>
</dbReference>
<evidence type="ECO:0000256" key="3">
    <source>
        <dbReference type="ARBA" id="ARBA00022763"/>
    </source>
</evidence>
<evidence type="ECO:0000256" key="5">
    <source>
        <dbReference type="ARBA" id="ARBA00022806"/>
    </source>
</evidence>
<name>A0A2N3G506_9ACTN</name>
<evidence type="ECO:0000256" key="4">
    <source>
        <dbReference type="ARBA" id="ARBA00022801"/>
    </source>
</evidence>
<dbReference type="EC" id="5.6.2.4" evidence="12"/>
<dbReference type="Pfam" id="PF13361">
    <property type="entry name" value="UvrD_C"/>
    <property type="match status" value="1"/>
</dbReference>
<evidence type="ECO:0000256" key="12">
    <source>
        <dbReference type="ARBA" id="ARBA00034808"/>
    </source>
</evidence>
<dbReference type="InterPro" id="IPR014017">
    <property type="entry name" value="DNA_helicase_UvrD-like_C"/>
</dbReference>
<evidence type="ECO:0000313" key="17">
    <source>
        <dbReference type="EMBL" id="PKQ27702.1"/>
    </source>
</evidence>
<protein>
    <recommendedName>
        <fullName evidence="12">DNA 3'-5' helicase</fullName>
        <ecNumber evidence="12">5.6.2.4</ecNumber>
    </recommendedName>
</protein>
<dbReference type="PANTHER" id="PTHR11070">
    <property type="entry name" value="UVRD / RECB / PCRA DNA HELICASE FAMILY MEMBER"/>
    <property type="match status" value="1"/>
</dbReference>
<dbReference type="InterPro" id="IPR011604">
    <property type="entry name" value="PDDEXK-like_dom_sf"/>
</dbReference>
<evidence type="ECO:0000256" key="8">
    <source>
        <dbReference type="ARBA" id="ARBA00023125"/>
    </source>
</evidence>
<dbReference type="AlphaFoldDB" id="A0A2N3G506"/>
<accession>A0A2N3G506</accession>
<evidence type="ECO:0000259" key="15">
    <source>
        <dbReference type="PROSITE" id="PS51198"/>
    </source>
</evidence>
<dbReference type="EMBL" id="PHEX01000062">
    <property type="protein sequence ID" value="PKQ27702.1"/>
    <property type="molecule type" value="Genomic_DNA"/>
</dbReference>
<evidence type="ECO:0000256" key="2">
    <source>
        <dbReference type="ARBA" id="ARBA00022741"/>
    </source>
</evidence>
<comment type="catalytic activity">
    <reaction evidence="13">
        <text>ATP + H2O = ADP + phosphate + H(+)</text>
        <dbReference type="Rhea" id="RHEA:13065"/>
        <dbReference type="ChEBI" id="CHEBI:15377"/>
        <dbReference type="ChEBI" id="CHEBI:15378"/>
        <dbReference type="ChEBI" id="CHEBI:30616"/>
        <dbReference type="ChEBI" id="CHEBI:43474"/>
        <dbReference type="ChEBI" id="CHEBI:456216"/>
        <dbReference type="EC" id="5.6.2.4"/>
    </reaction>
</comment>
<evidence type="ECO:0000256" key="9">
    <source>
        <dbReference type="ARBA" id="ARBA00023204"/>
    </source>
</evidence>
<feature type="domain" description="UvrD-like helicase C-terminal" evidence="16">
    <location>
        <begin position="464"/>
        <end position="775"/>
    </location>
</feature>